<gene>
    <name evidence="4" type="ORF">DL546_004566</name>
</gene>
<sequence length="257" mass="27471">MGTPTHLEIALFGTASLLIALASGATRIELNSAQSYSSAGTTPDEAPVRDAVSTLQSWQKTHGINIPLRIMIRPTSRSFVYPPDEIDVMIDSIRTLGHCLRPGTDDGFVFGVLHDEQGVLSVDEEANKRLVHLASKMGLKCVFHRACDGILGERAQETLEAIRRCGFDGVLTAGGPHGGAVAQAERLREVRGIAADLGLELIVGGGVRSGNVQTLTGALTGGRGRLWFHSACLMVGEEGSERVDEEEIRGIRGYLQS</sequence>
<evidence type="ECO:0000256" key="3">
    <source>
        <dbReference type="SAM" id="SignalP"/>
    </source>
</evidence>
<dbReference type="PANTHER" id="PTHR12598">
    <property type="entry name" value="COPPER HOMEOSTASIS PROTEIN CUTC"/>
    <property type="match status" value="1"/>
</dbReference>
<dbReference type="OrthoDB" id="7392499at2759"/>
<evidence type="ECO:0000256" key="1">
    <source>
        <dbReference type="ARBA" id="ARBA00007768"/>
    </source>
</evidence>
<dbReference type="PANTHER" id="PTHR12598:SF0">
    <property type="entry name" value="COPPER HOMEOSTASIS PROTEIN CUTC HOMOLOG"/>
    <property type="match status" value="1"/>
</dbReference>
<dbReference type="SUPFAM" id="SSF110395">
    <property type="entry name" value="CutC-like"/>
    <property type="match status" value="1"/>
</dbReference>
<name>A0A420Y1Z7_9PEZI</name>
<evidence type="ECO:0000313" key="4">
    <source>
        <dbReference type="EMBL" id="RKU41896.1"/>
    </source>
</evidence>
<dbReference type="EMBL" id="QVQW01000066">
    <property type="protein sequence ID" value="RKU41896.1"/>
    <property type="molecule type" value="Genomic_DNA"/>
</dbReference>
<organism evidence="4 5">
    <name type="scientific">Coniochaeta pulveracea</name>
    <dbReference type="NCBI Taxonomy" id="177199"/>
    <lineage>
        <taxon>Eukaryota</taxon>
        <taxon>Fungi</taxon>
        <taxon>Dikarya</taxon>
        <taxon>Ascomycota</taxon>
        <taxon>Pezizomycotina</taxon>
        <taxon>Sordariomycetes</taxon>
        <taxon>Sordariomycetidae</taxon>
        <taxon>Coniochaetales</taxon>
        <taxon>Coniochaetaceae</taxon>
        <taxon>Coniochaeta</taxon>
    </lineage>
</organism>
<accession>A0A420Y1Z7</accession>
<dbReference type="Gene3D" id="3.20.20.380">
    <property type="entry name" value="Copper homeostasis (CutC) domain"/>
    <property type="match status" value="1"/>
</dbReference>
<dbReference type="InterPro" id="IPR005627">
    <property type="entry name" value="CutC-like"/>
</dbReference>
<protein>
    <recommendedName>
        <fullName evidence="2">Copper homeostasis protein cutC homolog</fullName>
    </recommendedName>
</protein>
<proteinExistence type="inferred from homology"/>
<keyword evidence="5" id="KW-1185">Reference proteome</keyword>
<dbReference type="Proteomes" id="UP000275385">
    <property type="component" value="Unassembled WGS sequence"/>
</dbReference>
<dbReference type="InterPro" id="IPR036822">
    <property type="entry name" value="CutC-like_dom_sf"/>
</dbReference>
<feature type="signal peptide" evidence="3">
    <location>
        <begin position="1"/>
        <end position="24"/>
    </location>
</feature>
<feature type="chain" id="PRO_5019037947" description="Copper homeostasis protein cutC homolog" evidence="3">
    <location>
        <begin position="25"/>
        <end position="257"/>
    </location>
</feature>
<reference evidence="4 5" key="1">
    <citation type="submission" date="2018-08" db="EMBL/GenBank/DDBJ databases">
        <title>Draft genome of the lignicolous fungus Coniochaeta pulveracea.</title>
        <authorList>
            <person name="Borstlap C.J."/>
            <person name="De Witt R.N."/>
            <person name="Botha A."/>
            <person name="Volschenk H."/>
        </authorList>
    </citation>
    <scope>NUCLEOTIDE SEQUENCE [LARGE SCALE GENOMIC DNA]</scope>
    <source>
        <strain evidence="4 5">CAB683</strain>
    </source>
</reference>
<evidence type="ECO:0000313" key="5">
    <source>
        <dbReference type="Proteomes" id="UP000275385"/>
    </source>
</evidence>
<evidence type="ECO:0000256" key="2">
    <source>
        <dbReference type="ARBA" id="ARBA00019014"/>
    </source>
</evidence>
<dbReference type="AlphaFoldDB" id="A0A420Y1Z7"/>
<dbReference type="Pfam" id="PF03932">
    <property type="entry name" value="CutC"/>
    <property type="match status" value="1"/>
</dbReference>
<dbReference type="STRING" id="177199.A0A420Y1Z7"/>
<keyword evidence="3" id="KW-0732">Signal</keyword>
<dbReference type="GO" id="GO:0005507">
    <property type="term" value="F:copper ion binding"/>
    <property type="evidence" value="ECO:0007669"/>
    <property type="project" value="TreeGrafter"/>
</dbReference>
<comment type="caution">
    <text evidence="4">The sequence shown here is derived from an EMBL/GenBank/DDBJ whole genome shotgun (WGS) entry which is preliminary data.</text>
</comment>
<comment type="similarity">
    <text evidence="1">Belongs to the CutC family.</text>
</comment>